<proteinExistence type="inferred from homology"/>
<comment type="caution">
    <text evidence="8">The sequence shown here is derived from an EMBL/GenBank/DDBJ whole genome shotgun (WGS) entry which is preliminary data.</text>
</comment>
<dbReference type="GO" id="GO:0003834">
    <property type="term" value="F:beta-carotene 15,15'-dioxygenase activity"/>
    <property type="evidence" value="ECO:0007669"/>
    <property type="project" value="UniProtKB-EC"/>
</dbReference>
<dbReference type="GO" id="GO:0005506">
    <property type="term" value="F:iron ion binding"/>
    <property type="evidence" value="ECO:0007669"/>
    <property type="project" value="InterPro"/>
</dbReference>
<dbReference type="PROSITE" id="PS00086">
    <property type="entry name" value="CYTOCHROME_P450"/>
    <property type="match status" value="1"/>
</dbReference>
<evidence type="ECO:0000256" key="3">
    <source>
        <dbReference type="ARBA" id="ARBA00022723"/>
    </source>
</evidence>
<dbReference type="RefSeq" id="WP_110759550.1">
    <property type="nucleotide sequence ID" value="NZ_PRLG01000020.1"/>
</dbReference>
<dbReference type="OrthoDB" id="9801155at2"/>
<dbReference type="InterPro" id="IPR017972">
    <property type="entry name" value="Cyt_P450_CS"/>
</dbReference>
<gene>
    <name evidence="8" type="ORF">PIL02S_03230</name>
</gene>
<keyword evidence="3 7" id="KW-0479">Metal-binding</keyword>
<dbReference type="GO" id="GO:0020037">
    <property type="term" value="F:heme binding"/>
    <property type="evidence" value="ECO:0007669"/>
    <property type="project" value="InterPro"/>
</dbReference>
<dbReference type="InterPro" id="IPR036396">
    <property type="entry name" value="Cyt_P450_sf"/>
</dbReference>
<dbReference type="CDD" id="cd11032">
    <property type="entry name" value="P450_EryK-like"/>
    <property type="match status" value="1"/>
</dbReference>
<dbReference type="PANTHER" id="PTHR46696:SF1">
    <property type="entry name" value="CYTOCHROME P450 YJIB-RELATED"/>
    <property type="match status" value="1"/>
</dbReference>
<reference evidence="8 9" key="1">
    <citation type="submission" date="2018-01" db="EMBL/GenBank/DDBJ databases">
        <title>Genome sequence of the PGP bacterium Paenibacillus illinoisensis E3.</title>
        <authorList>
            <person name="Rolli E."/>
            <person name="Marasco R."/>
            <person name="Bessem C."/>
            <person name="Michoud G."/>
            <person name="Gaiarsa S."/>
            <person name="Borin S."/>
            <person name="Daffonchio D."/>
        </authorList>
    </citation>
    <scope>NUCLEOTIDE SEQUENCE [LARGE SCALE GENOMIC DNA]</scope>
    <source>
        <strain evidence="8 9">E3</strain>
    </source>
</reference>
<evidence type="ECO:0000256" key="5">
    <source>
        <dbReference type="ARBA" id="ARBA00023004"/>
    </source>
</evidence>
<evidence type="ECO:0000313" key="9">
    <source>
        <dbReference type="Proteomes" id="UP000247459"/>
    </source>
</evidence>
<dbReference type="InterPro" id="IPR001128">
    <property type="entry name" value="Cyt_P450"/>
</dbReference>
<keyword evidence="5 7" id="KW-0408">Iron</keyword>
<evidence type="ECO:0000256" key="2">
    <source>
        <dbReference type="ARBA" id="ARBA00022617"/>
    </source>
</evidence>
<evidence type="ECO:0000313" key="8">
    <source>
        <dbReference type="EMBL" id="PYY28094.1"/>
    </source>
</evidence>
<dbReference type="FunFam" id="1.10.630.10:FF:000018">
    <property type="entry name" value="Cytochrome P450 monooxygenase"/>
    <property type="match status" value="1"/>
</dbReference>
<dbReference type="Proteomes" id="UP000247459">
    <property type="component" value="Unassembled WGS sequence"/>
</dbReference>
<evidence type="ECO:0000256" key="7">
    <source>
        <dbReference type="RuleBase" id="RU000461"/>
    </source>
</evidence>
<sequence length="401" mass="45692">MNRAPRKYANYIPIRELEAVEQQLSPFQVYAELRENTPVRYDEHRECWDIFRYEDVQYVLKNPKLFSSARDRANTSMLTTDPPKHKQLRDLVNQAFTPKAIEALAPRIQEIADELITPRLSQGQMNLVDDLATPLPVIVIAELLGVPAKDRQKFKVWSDALVKGARDDSDEAFQELMEEKKRNQQELAIYFTAIMEERRQQPQDDLISLLLAAEIEGKKLSEEELVGFCILLLAAGNETTTNLITNAVRILAEQPELQQRLREHPEHVASAVEETLRYYPPIVAIGRVAKETVELNGQTIQEGTQVISWVGSANRDSEVFGDAEQFVEDRKPNRHMGFGFGIHFCLGAPLARLEARVVLHTMLQQMQDIKLVPGTTLQPIQSAFVFGVKEYPIQFESLKQS</sequence>
<keyword evidence="4 7" id="KW-0560">Oxidoreductase</keyword>
<comment type="similarity">
    <text evidence="1 7">Belongs to the cytochrome P450 family.</text>
</comment>
<dbReference type="GO" id="GO:0016705">
    <property type="term" value="F:oxidoreductase activity, acting on paired donors, with incorporation or reduction of molecular oxygen"/>
    <property type="evidence" value="ECO:0007669"/>
    <property type="project" value="InterPro"/>
</dbReference>
<protein>
    <submittedName>
        <fullName evidence="8">Cyp109 protein</fullName>
        <ecNumber evidence="8">1.13.11.63</ecNumber>
    </submittedName>
</protein>
<evidence type="ECO:0000256" key="4">
    <source>
        <dbReference type="ARBA" id="ARBA00023002"/>
    </source>
</evidence>
<evidence type="ECO:0000256" key="6">
    <source>
        <dbReference type="ARBA" id="ARBA00023033"/>
    </source>
</evidence>
<organism evidence="8 9">
    <name type="scientific">Paenibacillus illinoisensis</name>
    <dbReference type="NCBI Taxonomy" id="59845"/>
    <lineage>
        <taxon>Bacteria</taxon>
        <taxon>Bacillati</taxon>
        <taxon>Bacillota</taxon>
        <taxon>Bacilli</taxon>
        <taxon>Bacillales</taxon>
        <taxon>Paenibacillaceae</taxon>
        <taxon>Paenibacillus</taxon>
    </lineage>
</organism>
<evidence type="ECO:0000256" key="1">
    <source>
        <dbReference type="ARBA" id="ARBA00010617"/>
    </source>
</evidence>
<dbReference type="EC" id="1.13.11.63" evidence="8"/>
<keyword evidence="2 7" id="KW-0349">Heme</keyword>
<dbReference type="Pfam" id="PF00067">
    <property type="entry name" value="p450"/>
    <property type="match status" value="1"/>
</dbReference>
<dbReference type="GO" id="GO:0004497">
    <property type="term" value="F:monooxygenase activity"/>
    <property type="evidence" value="ECO:0007669"/>
    <property type="project" value="UniProtKB-KW"/>
</dbReference>
<dbReference type="EMBL" id="PRLG01000020">
    <property type="protein sequence ID" value="PYY28094.1"/>
    <property type="molecule type" value="Genomic_DNA"/>
</dbReference>
<name>A0A2W0C7V9_9BACL</name>
<dbReference type="PANTHER" id="PTHR46696">
    <property type="entry name" value="P450, PUTATIVE (EUROFUNG)-RELATED"/>
    <property type="match status" value="1"/>
</dbReference>
<dbReference type="AlphaFoldDB" id="A0A2W0C7V9"/>
<keyword evidence="6 7" id="KW-0503">Monooxygenase</keyword>
<accession>A0A2W0C7V9</accession>
<dbReference type="Gene3D" id="1.10.630.10">
    <property type="entry name" value="Cytochrome P450"/>
    <property type="match status" value="1"/>
</dbReference>
<dbReference type="SUPFAM" id="SSF48264">
    <property type="entry name" value="Cytochrome P450"/>
    <property type="match status" value="1"/>
</dbReference>
<dbReference type="PRINTS" id="PR00385">
    <property type="entry name" value="P450"/>
</dbReference>
<dbReference type="InterPro" id="IPR002397">
    <property type="entry name" value="Cyt_P450_B"/>
</dbReference>
<dbReference type="PRINTS" id="PR00359">
    <property type="entry name" value="BP450"/>
</dbReference>